<dbReference type="EMBL" id="SRLO01001616">
    <property type="protein sequence ID" value="TNN36462.1"/>
    <property type="molecule type" value="Genomic_DNA"/>
</dbReference>
<dbReference type="AlphaFoldDB" id="A0A4Z2F833"/>
<gene>
    <name evidence="2" type="ORF">EYF80_053382</name>
</gene>
<organism evidence="2 3">
    <name type="scientific">Liparis tanakae</name>
    <name type="common">Tanaka's snailfish</name>
    <dbReference type="NCBI Taxonomy" id="230148"/>
    <lineage>
        <taxon>Eukaryota</taxon>
        <taxon>Metazoa</taxon>
        <taxon>Chordata</taxon>
        <taxon>Craniata</taxon>
        <taxon>Vertebrata</taxon>
        <taxon>Euteleostomi</taxon>
        <taxon>Actinopterygii</taxon>
        <taxon>Neopterygii</taxon>
        <taxon>Teleostei</taxon>
        <taxon>Neoteleostei</taxon>
        <taxon>Acanthomorphata</taxon>
        <taxon>Eupercaria</taxon>
        <taxon>Perciformes</taxon>
        <taxon>Cottioidei</taxon>
        <taxon>Cottales</taxon>
        <taxon>Liparidae</taxon>
        <taxon>Liparis</taxon>
    </lineage>
</organism>
<comment type="caution">
    <text evidence="2">The sequence shown here is derived from an EMBL/GenBank/DDBJ whole genome shotgun (WGS) entry which is preliminary data.</text>
</comment>
<evidence type="ECO:0000313" key="2">
    <source>
        <dbReference type="EMBL" id="TNN36462.1"/>
    </source>
</evidence>
<proteinExistence type="predicted"/>
<protein>
    <submittedName>
        <fullName evidence="2">Uncharacterized protein</fullName>
    </submittedName>
</protein>
<feature type="compositionally biased region" description="Acidic residues" evidence="1">
    <location>
        <begin position="56"/>
        <end position="77"/>
    </location>
</feature>
<keyword evidence="3" id="KW-1185">Reference proteome</keyword>
<name>A0A4Z2F833_9TELE</name>
<dbReference type="Proteomes" id="UP000314294">
    <property type="component" value="Unassembled WGS sequence"/>
</dbReference>
<sequence>MLTSASAASRSRCWALGFGSMAPPCRTRSRLRLGVLILSDNFVKNKNNKDLPGRSDEEEQEEEQQEEEQEEQQEEQE</sequence>
<feature type="region of interest" description="Disordered" evidence="1">
    <location>
        <begin position="44"/>
        <end position="77"/>
    </location>
</feature>
<evidence type="ECO:0000256" key="1">
    <source>
        <dbReference type="SAM" id="MobiDB-lite"/>
    </source>
</evidence>
<evidence type="ECO:0000313" key="3">
    <source>
        <dbReference type="Proteomes" id="UP000314294"/>
    </source>
</evidence>
<reference evidence="2 3" key="1">
    <citation type="submission" date="2019-03" db="EMBL/GenBank/DDBJ databases">
        <title>First draft genome of Liparis tanakae, snailfish: a comprehensive survey of snailfish specific genes.</title>
        <authorList>
            <person name="Kim W."/>
            <person name="Song I."/>
            <person name="Jeong J.-H."/>
            <person name="Kim D."/>
            <person name="Kim S."/>
            <person name="Ryu S."/>
            <person name="Song J.Y."/>
            <person name="Lee S.K."/>
        </authorList>
    </citation>
    <scope>NUCLEOTIDE SEQUENCE [LARGE SCALE GENOMIC DNA]</scope>
    <source>
        <tissue evidence="2">Muscle</tissue>
    </source>
</reference>
<accession>A0A4Z2F833</accession>